<evidence type="ECO:0000256" key="1">
    <source>
        <dbReference type="RuleBase" id="RU000383"/>
    </source>
</evidence>
<feature type="compositionally biased region" description="Low complexity" evidence="2">
    <location>
        <begin position="390"/>
        <end position="407"/>
    </location>
</feature>
<evidence type="ECO:0000259" key="3">
    <source>
        <dbReference type="SMART" id="SM00385"/>
    </source>
</evidence>
<dbReference type="GO" id="GO:0051726">
    <property type="term" value="P:regulation of cell cycle"/>
    <property type="evidence" value="ECO:0007669"/>
    <property type="project" value="InterPro"/>
</dbReference>
<dbReference type="AlphaFoldDB" id="A0A8J4V5Y3"/>
<dbReference type="SMART" id="SM00385">
    <property type="entry name" value="CYCLIN"/>
    <property type="match status" value="1"/>
</dbReference>
<dbReference type="CDD" id="cd20556">
    <property type="entry name" value="CYCLIN_CABLES"/>
    <property type="match status" value="1"/>
</dbReference>
<organism evidence="4 5">
    <name type="scientific">Polysphondylium violaceum</name>
    <dbReference type="NCBI Taxonomy" id="133409"/>
    <lineage>
        <taxon>Eukaryota</taxon>
        <taxon>Amoebozoa</taxon>
        <taxon>Evosea</taxon>
        <taxon>Eumycetozoa</taxon>
        <taxon>Dictyostelia</taxon>
        <taxon>Dictyosteliales</taxon>
        <taxon>Dictyosteliaceae</taxon>
        <taxon>Polysphondylium</taxon>
    </lineage>
</organism>
<dbReference type="EMBL" id="AJWJ01000106">
    <property type="protein sequence ID" value="KAF2075287.1"/>
    <property type="molecule type" value="Genomic_DNA"/>
</dbReference>
<feature type="compositionally biased region" description="Low complexity" evidence="2">
    <location>
        <begin position="248"/>
        <end position="265"/>
    </location>
</feature>
<comment type="caution">
    <text evidence="4">The sequence shown here is derived from an EMBL/GenBank/DDBJ whole genome shotgun (WGS) entry which is preliminary data.</text>
</comment>
<dbReference type="PANTHER" id="PTHR22896:SF0">
    <property type="entry name" value="CYCLIN N-TERMINAL DOMAIN-CONTAINING PROTEIN"/>
    <property type="match status" value="1"/>
</dbReference>
<dbReference type="InterPro" id="IPR006671">
    <property type="entry name" value="Cyclin_N"/>
</dbReference>
<dbReference type="InterPro" id="IPR013763">
    <property type="entry name" value="Cyclin-like_dom"/>
</dbReference>
<feature type="region of interest" description="Disordered" evidence="2">
    <location>
        <begin position="13"/>
        <end position="86"/>
    </location>
</feature>
<sequence>MSKAAFNFLSNISLTSSSSGTNSGGSSGSGSSSSKKEEKKPPSSSSSSSSKTTTTTTTTTSSSSSAKSSTSSSSSSSKLKTSSQNTTFNHQHSHSWIFNLPYQSFKSLREIKLNSRVKLKIKLQQVSLKKGDRFYFSVSSPTTTTTSESKGDRIVCSSIVIIDPTEVQDENTTEVVVQFEKVFNDPIPRTVFASYPTLHDLAISKSTFTKISDSQLQLFSDVLLNYSSKVAKKEAVSFLSGISLGDINSSSKSSNKNESPSMSSNITTSRNDLGALLDNNVIDNNEKRDILTTSSSTSTANTRRDTDSDLIKTSNNELVNRTKSKDNIITTTAAVNSTPKEGFQPPSFNRPPLPPSLLTEINDLLNKNNHQHQPPPQQPNNNNINTSGGSNLLVASNTNSNSVTTSAESKSDFDDAKSHLTVLKEELYYDRLNNSNNSVTAGGDVYSSQQLVKKQKRSTIEEYNQQYNLAFQQKIFLVTPSGHPFYVFSMIRGESRKPKKGGKKGEKDPDMLGSRSNSNVLHSSGMNIDGEILHHHKEHKKNRSDEVSYAHLINSTHQQLQNLVGDEVDMNGIPLKYNPGFLDNSDLKTGKHRTVIYLPSYKISIFPFIKKGAIKEELNEQFRQKHQWITQPSMTLSKIRKMKRKLKKISILSGFEVSTLALSYVLLEKLIIKNMISKPNFRLYGAACLLLAAKFNDTKAFDRELSDFFEAVEKKFSISKKDLIHAEFLVFTHVSFGLFVDFHEVLPHLNRLKSESIDDDKGFIM</sequence>
<reference evidence="4" key="1">
    <citation type="submission" date="2020-01" db="EMBL/GenBank/DDBJ databases">
        <title>Development of genomics and gene disruption for Polysphondylium violaceum indicates a role for the polyketide synthase stlB in stalk morphogenesis.</title>
        <authorList>
            <person name="Narita B."/>
            <person name="Kawabe Y."/>
            <person name="Kin K."/>
            <person name="Saito T."/>
            <person name="Gibbs R."/>
            <person name="Kuspa A."/>
            <person name="Muzny D."/>
            <person name="Queller D."/>
            <person name="Richards S."/>
            <person name="Strassman J."/>
            <person name="Sucgang R."/>
            <person name="Worley K."/>
            <person name="Schaap P."/>
        </authorList>
    </citation>
    <scope>NUCLEOTIDE SEQUENCE</scope>
    <source>
        <strain evidence="4">QSvi11</strain>
    </source>
</reference>
<dbReference type="Gene3D" id="1.10.472.10">
    <property type="entry name" value="Cyclin-like"/>
    <property type="match status" value="1"/>
</dbReference>
<feature type="compositionally biased region" description="Low complexity" evidence="2">
    <location>
        <begin position="42"/>
        <end position="83"/>
    </location>
</feature>
<feature type="region of interest" description="Disordered" evidence="2">
    <location>
        <begin position="248"/>
        <end position="269"/>
    </location>
</feature>
<feature type="region of interest" description="Disordered" evidence="2">
    <location>
        <begin position="495"/>
        <end position="525"/>
    </location>
</feature>
<proteinExistence type="inferred from homology"/>
<gene>
    <name evidence="4" type="ORF">CYY_003416</name>
</gene>
<feature type="compositionally biased region" description="Low complexity" evidence="2">
    <location>
        <begin position="292"/>
        <end position="301"/>
    </location>
</feature>
<feature type="compositionally biased region" description="Polar residues" evidence="2">
    <location>
        <begin position="514"/>
        <end position="525"/>
    </location>
</feature>
<keyword evidence="5" id="KW-1185">Reference proteome</keyword>
<feature type="domain" description="Cyclin-like" evidence="3">
    <location>
        <begin position="644"/>
        <end position="732"/>
    </location>
</feature>
<feature type="region of interest" description="Disordered" evidence="2">
    <location>
        <begin position="288"/>
        <end position="413"/>
    </location>
</feature>
<protein>
    <recommendedName>
        <fullName evidence="3">Cyclin-like domain-containing protein</fullName>
    </recommendedName>
</protein>
<evidence type="ECO:0000313" key="4">
    <source>
        <dbReference type="EMBL" id="KAF2075287.1"/>
    </source>
</evidence>
<dbReference type="Pfam" id="PF00134">
    <property type="entry name" value="Cyclin_N"/>
    <property type="match status" value="1"/>
</dbReference>
<accession>A0A8J4V5Y3</accession>
<dbReference type="InterPro" id="IPR036915">
    <property type="entry name" value="Cyclin-like_sf"/>
</dbReference>
<evidence type="ECO:0000256" key="2">
    <source>
        <dbReference type="SAM" id="MobiDB-lite"/>
    </source>
</evidence>
<feature type="compositionally biased region" description="Polar residues" evidence="2">
    <location>
        <begin position="311"/>
        <end position="339"/>
    </location>
</feature>
<name>A0A8J4V5Y3_9MYCE</name>
<dbReference type="PANTHER" id="PTHR22896">
    <property type="entry name" value="CDK5 AND ABL1 ENZYME SUBSTRATE 1"/>
    <property type="match status" value="1"/>
</dbReference>
<comment type="similarity">
    <text evidence="1">Belongs to the cyclin family.</text>
</comment>
<dbReference type="SUPFAM" id="SSF47954">
    <property type="entry name" value="Cyclin-like"/>
    <property type="match status" value="1"/>
</dbReference>
<keyword evidence="1" id="KW-0195">Cyclin</keyword>
<dbReference type="InterPro" id="IPR012388">
    <property type="entry name" value="CABLES1/2"/>
</dbReference>
<evidence type="ECO:0000313" key="5">
    <source>
        <dbReference type="Proteomes" id="UP000695562"/>
    </source>
</evidence>
<dbReference type="Proteomes" id="UP000695562">
    <property type="component" value="Unassembled WGS sequence"/>
</dbReference>
<dbReference type="OrthoDB" id="5353095at2759"/>